<dbReference type="InterPro" id="IPR002797">
    <property type="entry name" value="Polysacc_synth"/>
</dbReference>
<feature type="transmembrane region" description="Helical" evidence="6">
    <location>
        <begin position="418"/>
        <end position="438"/>
    </location>
</feature>
<comment type="subcellular location">
    <subcellularLocation>
        <location evidence="1">Cell membrane</location>
        <topology evidence="1">Multi-pass membrane protein</topology>
    </subcellularLocation>
</comment>
<dbReference type="RefSeq" id="WP_289162267.1">
    <property type="nucleotide sequence ID" value="NZ_JASZZN010000002.1"/>
</dbReference>
<dbReference type="PANTHER" id="PTHR30250">
    <property type="entry name" value="PST FAMILY PREDICTED COLANIC ACID TRANSPORTER"/>
    <property type="match status" value="1"/>
</dbReference>
<dbReference type="Proteomes" id="UP001239462">
    <property type="component" value="Unassembled WGS sequence"/>
</dbReference>
<reference evidence="7 8" key="1">
    <citation type="submission" date="2023-06" db="EMBL/GenBank/DDBJ databases">
        <title>Roseiconus lacunae JC819 isolated from Gulf of Mannar region, Tamil Nadu.</title>
        <authorList>
            <person name="Pk S."/>
            <person name="Ch S."/>
            <person name="Ch V.R."/>
        </authorList>
    </citation>
    <scope>NUCLEOTIDE SEQUENCE [LARGE SCALE GENOMIC DNA]</scope>
    <source>
        <strain evidence="7 8">JC819</strain>
    </source>
</reference>
<dbReference type="PANTHER" id="PTHR30250:SF11">
    <property type="entry name" value="O-ANTIGEN TRANSPORTER-RELATED"/>
    <property type="match status" value="1"/>
</dbReference>
<keyword evidence="2" id="KW-1003">Cell membrane</keyword>
<feature type="transmembrane region" description="Helical" evidence="6">
    <location>
        <begin position="113"/>
        <end position="141"/>
    </location>
</feature>
<feature type="transmembrane region" description="Helical" evidence="6">
    <location>
        <begin position="327"/>
        <end position="353"/>
    </location>
</feature>
<keyword evidence="4 6" id="KW-1133">Transmembrane helix</keyword>
<evidence type="ECO:0000256" key="6">
    <source>
        <dbReference type="SAM" id="Phobius"/>
    </source>
</evidence>
<feature type="transmembrane region" description="Helical" evidence="6">
    <location>
        <begin position="147"/>
        <end position="167"/>
    </location>
</feature>
<evidence type="ECO:0000313" key="8">
    <source>
        <dbReference type="Proteomes" id="UP001239462"/>
    </source>
</evidence>
<feature type="transmembrane region" description="Helical" evidence="6">
    <location>
        <begin position="78"/>
        <end position="101"/>
    </location>
</feature>
<keyword evidence="3 6" id="KW-0812">Transmembrane</keyword>
<dbReference type="InterPro" id="IPR050833">
    <property type="entry name" value="Poly_Biosynth_Transport"/>
</dbReference>
<evidence type="ECO:0000313" key="7">
    <source>
        <dbReference type="EMBL" id="MDM4014563.1"/>
    </source>
</evidence>
<proteinExistence type="predicted"/>
<keyword evidence="8" id="KW-1185">Reference proteome</keyword>
<organism evidence="7 8">
    <name type="scientific">Roseiconus lacunae</name>
    <dbReference type="NCBI Taxonomy" id="2605694"/>
    <lineage>
        <taxon>Bacteria</taxon>
        <taxon>Pseudomonadati</taxon>
        <taxon>Planctomycetota</taxon>
        <taxon>Planctomycetia</taxon>
        <taxon>Pirellulales</taxon>
        <taxon>Pirellulaceae</taxon>
        <taxon>Roseiconus</taxon>
    </lineage>
</organism>
<protein>
    <submittedName>
        <fullName evidence="7">Flippase</fullName>
    </submittedName>
</protein>
<evidence type="ECO:0000256" key="3">
    <source>
        <dbReference type="ARBA" id="ARBA00022692"/>
    </source>
</evidence>
<evidence type="ECO:0000256" key="4">
    <source>
        <dbReference type="ARBA" id="ARBA00022989"/>
    </source>
</evidence>
<accession>A0ABT7PDI3</accession>
<keyword evidence="5 6" id="KW-0472">Membrane</keyword>
<feature type="transmembrane region" description="Helical" evidence="6">
    <location>
        <begin position="365"/>
        <end position="386"/>
    </location>
</feature>
<dbReference type="EMBL" id="JASZZN010000002">
    <property type="protein sequence ID" value="MDM4014563.1"/>
    <property type="molecule type" value="Genomic_DNA"/>
</dbReference>
<name>A0ABT7PDI3_9BACT</name>
<evidence type="ECO:0000256" key="5">
    <source>
        <dbReference type="ARBA" id="ARBA00023136"/>
    </source>
</evidence>
<comment type="caution">
    <text evidence="7">The sequence shown here is derived from an EMBL/GenBank/DDBJ whole genome shotgun (WGS) entry which is preliminary data.</text>
</comment>
<dbReference type="CDD" id="cd13128">
    <property type="entry name" value="MATE_Wzx_like"/>
    <property type="match status" value="1"/>
</dbReference>
<feature type="transmembrane region" description="Helical" evidence="6">
    <location>
        <begin position="179"/>
        <end position="201"/>
    </location>
</feature>
<evidence type="ECO:0000256" key="2">
    <source>
        <dbReference type="ARBA" id="ARBA00022475"/>
    </source>
</evidence>
<feature type="transmembrane region" description="Helical" evidence="6">
    <location>
        <begin position="54"/>
        <end position="72"/>
    </location>
</feature>
<feature type="transmembrane region" description="Helical" evidence="6">
    <location>
        <begin position="393"/>
        <end position="412"/>
    </location>
</feature>
<evidence type="ECO:0000256" key="1">
    <source>
        <dbReference type="ARBA" id="ARBA00004651"/>
    </source>
</evidence>
<feature type="transmembrane region" description="Helical" evidence="6">
    <location>
        <begin position="207"/>
        <end position="230"/>
    </location>
</feature>
<dbReference type="Pfam" id="PF01943">
    <property type="entry name" value="Polysacc_synt"/>
    <property type="match status" value="1"/>
</dbReference>
<sequence length="465" mass="51448">MSRTRTNQSHFFVPVQLSSLSRFPLPKFVINRLSAKDETARILSNVGWLLSDRLLGAAISFFVGVVVARYLGVEDFGLLNYAMAFVALFRVAATLGLEEVLVRDLVRHPDDRYAILGSACFLRFISGWLTIGVINMAIRIVRPDDTIAQNLVGIASLVHVANVFILLQRWNTSQVLAKHNVIAVQTATVAASLAKIVAVFLGATMVWFIWANVALVWVNAALLVYFYLASGQSIRQWTPSVDWMARLMRDAWPRIPSGVASTIQTQIGALVVGDLLGERELGIYSVALRVFLLLTLLPNVVCQSLVPTLVKAAQTSRDTFLESLTNLYRLTIIVYLSALFVIAFFASFGFAFIFGPDYRESGSVLMWMSIPLFVLFTSSVRMWFIITENLMKYAMYLAFIQAAVTVIGYTLLIQSFGLYGAVVGLTISGVIGIVADLFHPIARDSTHSLVAAITSFWKIQNPLGR</sequence>
<gene>
    <name evidence="7" type="ORF">QTN89_03905</name>
</gene>